<keyword evidence="2" id="KW-1185">Reference proteome</keyword>
<evidence type="ECO:0000313" key="2">
    <source>
        <dbReference type="Proteomes" id="UP001596380"/>
    </source>
</evidence>
<reference evidence="2" key="1">
    <citation type="journal article" date="2019" name="Int. J. Syst. Evol. Microbiol.">
        <title>The Global Catalogue of Microorganisms (GCM) 10K type strain sequencing project: providing services to taxonomists for standard genome sequencing and annotation.</title>
        <authorList>
            <consortium name="The Broad Institute Genomics Platform"/>
            <consortium name="The Broad Institute Genome Sequencing Center for Infectious Disease"/>
            <person name="Wu L."/>
            <person name="Ma J."/>
        </authorList>
    </citation>
    <scope>NUCLEOTIDE SEQUENCE [LARGE SCALE GENOMIC DNA]</scope>
    <source>
        <strain evidence="2">JCM 3369</strain>
    </source>
</reference>
<comment type="caution">
    <text evidence="1">The sequence shown here is derived from an EMBL/GenBank/DDBJ whole genome shotgun (WGS) entry which is preliminary data.</text>
</comment>
<sequence length="71" mass="7514">MDGMAVPATGFSGTVGAEVLAFEPGGRGTRLFLTHEGFDPDDPVQRRARGIMGGGRRTAVLRPLQAVLDEM</sequence>
<evidence type="ECO:0000313" key="1">
    <source>
        <dbReference type="EMBL" id="MFC6880976.1"/>
    </source>
</evidence>
<dbReference type="RefSeq" id="WP_206681790.1">
    <property type="nucleotide sequence ID" value="NZ_JBHSXS010000006.1"/>
</dbReference>
<gene>
    <name evidence="1" type="ORF">ACFQKB_14500</name>
</gene>
<proteinExistence type="predicted"/>
<protein>
    <submittedName>
        <fullName evidence="1">Uncharacterized protein</fullName>
    </submittedName>
</protein>
<dbReference type="Proteomes" id="UP001596380">
    <property type="component" value="Unassembled WGS sequence"/>
</dbReference>
<organism evidence="1 2">
    <name type="scientific">Actinomadura yumaensis</name>
    <dbReference type="NCBI Taxonomy" id="111807"/>
    <lineage>
        <taxon>Bacteria</taxon>
        <taxon>Bacillati</taxon>
        <taxon>Actinomycetota</taxon>
        <taxon>Actinomycetes</taxon>
        <taxon>Streptosporangiales</taxon>
        <taxon>Thermomonosporaceae</taxon>
        <taxon>Actinomadura</taxon>
    </lineage>
</organism>
<dbReference type="SUPFAM" id="SSF55961">
    <property type="entry name" value="Bet v1-like"/>
    <property type="match status" value="1"/>
</dbReference>
<dbReference type="EMBL" id="JBHSXS010000006">
    <property type="protein sequence ID" value="MFC6880976.1"/>
    <property type="molecule type" value="Genomic_DNA"/>
</dbReference>
<name>A0ABW2CJ96_9ACTN</name>
<accession>A0ABW2CJ96</accession>